<dbReference type="GO" id="GO:0009007">
    <property type="term" value="F:site-specific DNA-methyltransferase (adenine-specific) activity"/>
    <property type="evidence" value="ECO:0007669"/>
    <property type="project" value="UniProtKB-EC"/>
</dbReference>
<accession>A0A916FAN5</accession>
<evidence type="ECO:0000256" key="2">
    <source>
        <dbReference type="ARBA" id="ARBA00022603"/>
    </source>
</evidence>
<keyword evidence="3 5" id="KW-0808">Transferase</keyword>
<sequence>MPILQWLTRETDLQTSLSVPYRLLEPVAVLSAGEPSENLLIHGDNLEALKALLPFYAGKVKCIYIDPPYNTKSAFEHYDDNLEHTQWLAMIYPRLELLRDLLAEDGSIWVSIDDNEGHYLKVVMDEVFGRGNFIANCIWQKKASPQANAVWLSDSHDHLFAYAKKKAVWRPNLLIRTEEANARYSNPDNDERGVWTSGDCAISLTGGQRGAQYAKTGFSENIYEITTPSGRKVMPATGTCWRFSEKRFAELVSENRIWFGKEGNNVPRYKRFLSEVQDGIVAMTVWLRTEVGDNQEAKREVIQFNNEEVFATPKPERLLKRILDIATKAGDLILDSFLGSGTTAAVAHKMGRRYIGIEMGEHCITHCVPRLKKVIEGEQGGISQAVNWQGGGGFRFYRLGEPVFDEHGKINPAIRFDHLASHIWFCETRTALDNPAKSPLLGVFNGVAYYLLYNGILGDKRPDGGNVLTTPVLRHLPPFDGPKVIYGESSRLGAERLKTAGITFKQTPYDIKAR</sequence>
<dbReference type="InterPro" id="IPR029063">
    <property type="entry name" value="SAM-dependent_MTases_sf"/>
</dbReference>
<dbReference type="SUPFAM" id="SSF53335">
    <property type="entry name" value="S-adenosyl-L-methionine-dependent methyltransferases"/>
    <property type="match status" value="1"/>
</dbReference>
<dbReference type="GO" id="GO:0003677">
    <property type="term" value="F:DNA binding"/>
    <property type="evidence" value="ECO:0007669"/>
    <property type="project" value="InterPro"/>
</dbReference>
<dbReference type="Proteomes" id="UP000675882">
    <property type="component" value="Unassembled WGS sequence"/>
</dbReference>
<gene>
    <name evidence="5" type="ORF">NTGZN8_160098</name>
</gene>
<evidence type="ECO:0000259" key="4">
    <source>
        <dbReference type="Pfam" id="PF01555"/>
    </source>
</evidence>
<evidence type="ECO:0000313" key="6">
    <source>
        <dbReference type="Proteomes" id="UP000675882"/>
    </source>
</evidence>
<name>A0A916FAN5_9PROT</name>
<dbReference type="Pfam" id="PF01555">
    <property type="entry name" value="N6_N4_Mtase"/>
    <property type="match status" value="1"/>
</dbReference>
<dbReference type="PROSITE" id="PS00092">
    <property type="entry name" value="N6_MTASE"/>
    <property type="match status" value="1"/>
</dbReference>
<protein>
    <submittedName>
        <fullName evidence="5">Type III restriction-modification system methylation subunit</fullName>
        <ecNumber evidence="5">2.1.1.72</ecNumber>
    </submittedName>
</protein>
<comment type="similarity">
    <text evidence="1">Belongs to the N(4)/N(6)-methyltransferase family.</text>
</comment>
<organism evidence="5 6">
    <name type="scientific">Candidatus Nitrotoga fabula</name>
    <dbReference type="NCBI Taxonomy" id="2182327"/>
    <lineage>
        <taxon>Bacteria</taxon>
        <taxon>Pseudomonadati</taxon>
        <taxon>Pseudomonadota</taxon>
        <taxon>Betaproteobacteria</taxon>
        <taxon>Nitrosomonadales</taxon>
        <taxon>Gallionellaceae</taxon>
        <taxon>Candidatus Nitrotoga</taxon>
    </lineage>
</organism>
<dbReference type="RefSeq" id="WP_213035562.1">
    <property type="nucleotide sequence ID" value="NZ_CAJNBL010000008.1"/>
</dbReference>
<evidence type="ECO:0000256" key="1">
    <source>
        <dbReference type="ARBA" id="ARBA00006594"/>
    </source>
</evidence>
<feature type="domain" description="DNA methylase N-4/N-6" evidence="4">
    <location>
        <begin position="60"/>
        <end position="364"/>
    </location>
</feature>
<dbReference type="GO" id="GO:0008170">
    <property type="term" value="F:N-methyltransferase activity"/>
    <property type="evidence" value="ECO:0007669"/>
    <property type="project" value="InterPro"/>
</dbReference>
<dbReference type="GO" id="GO:0032259">
    <property type="term" value="P:methylation"/>
    <property type="evidence" value="ECO:0007669"/>
    <property type="project" value="UniProtKB-KW"/>
</dbReference>
<keyword evidence="2 5" id="KW-0489">Methyltransferase</keyword>
<comment type="caution">
    <text evidence="5">The sequence shown here is derived from an EMBL/GenBank/DDBJ whole genome shotgun (WGS) entry which is preliminary data.</text>
</comment>
<proteinExistence type="inferred from homology"/>
<dbReference type="AlphaFoldDB" id="A0A916FAN5"/>
<dbReference type="InterPro" id="IPR002052">
    <property type="entry name" value="DNA_methylase_N6_adenine_CS"/>
</dbReference>
<dbReference type="PRINTS" id="PR00508">
    <property type="entry name" value="S21N4MTFRASE"/>
</dbReference>
<dbReference type="Gene3D" id="3.40.50.150">
    <property type="entry name" value="Vaccinia Virus protein VP39"/>
    <property type="match status" value="1"/>
</dbReference>
<dbReference type="EMBL" id="CAJNBL010000008">
    <property type="protein sequence ID" value="CAE6704582.1"/>
    <property type="molecule type" value="Genomic_DNA"/>
</dbReference>
<dbReference type="InterPro" id="IPR002941">
    <property type="entry name" value="DNA_methylase_N4/N6"/>
</dbReference>
<evidence type="ECO:0000256" key="3">
    <source>
        <dbReference type="ARBA" id="ARBA00022679"/>
    </source>
</evidence>
<reference evidence="5" key="1">
    <citation type="submission" date="2021-02" db="EMBL/GenBank/DDBJ databases">
        <authorList>
            <person name="Han P."/>
        </authorList>
    </citation>
    <scope>NUCLEOTIDE SEQUENCE</scope>
    <source>
        <strain evidence="5">Candidatus Nitrotoga sp. ZN8</strain>
    </source>
</reference>
<keyword evidence="6" id="KW-1185">Reference proteome</keyword>
<dbReference type="EC" id="2.1.1.72" evidence="5"/>
<evidence type="ECO:0000313" key="5">
    <source>
        <dbReference type="EMBL" id="CAE6704582.1"/>
    </source>
</evidence>
<dbReference type="InterPro" id="IPR001091">
    <property type="entry name" value="RM_Methyltransferase"/>
</dbReference>